<name>A0A9P6HRM5_9AGAM</name>
<evidence type="ECO:0000256" key="4">
    <source>
        <dbReference type="ARBA" id="ARBA00022692"/>
    </source>
</evidence>
<keyword evidence="4 9" id="KW-0812">Transmembrane</keyword>
<comment type="similarity">
    <text evidence="2 10">Belongs to the mitochondrial carrier (TC 2.A.29) family.</text>
</comment>
<dbReference type="InterPro" id="IPR023395">
    <property type="entry name" value="MCP_dom_sf"/>
</dbReference>
<evidence type="ECO:0000313" key="11">
    <source>
        <dbReference type="EMBL" id="KAF9793220.1"/>
    </source>
</evidence>
<dbReference type="PROSITE" id="PS50920">
    <property type="entry name" value="SOLCAR"/>
    <property type="match status" value="3"/>
</dbReference>
<dbReference type="PANTHER" id="PTHR45624">
    <property type="entry name" value="MITOCHONDRIAL BASIC AMINO ACIDS TRANSPORTER-RELATED"/>
    <property type="match status" value="1"/>
</dbReference>
<dbReference type="SUPFAM" id="SSF103506">
    <property type="entry name" value="Mitochondrial carrier"/>
    <property type="match status" value="1"/>
</dbReference>
<proteinExistence type="inferred from homology"/>
<keyword evidence="6" id="KW-1133">Transmembrane helix</keyword>
<keyword evidence="3 10" id="KW-0813">Transport</keyword>
<keyword evidence="7" id="KW-0496">Mitochondrion</keyword>
<evidence type="ECO:0000256" key="10">
    <source>
        <dbReference type="RuleBase" id="RU000488"/>
    </source>
</evidence>
<dbReference type="PANTHER" id="PTHR45624:SF12">
    <property type="entry name" value="MITOCHONDRIAL ORNITHINE TRANSPORTER 1"/>
    <property type="match status" value="1"/>
</dbReference>
<keyword evidence="12" id="KW-1185">Reference proteome</keyword>
<evidence type="ECO:0000256" key="2">
    <source>
        <dbReference type="ARBA" id="ARBA00006375"/>
    </source>
</evidence>
<feature type="repeat" description="Solcar" evidence="9">
    <location>
        <begin position="6"/>
        <end position="93"/>
    </location>
</feature>
<dbReference type="GO" id="GO:1990575">
    <property type="term" value="P:mitochondrial L-ornithine transmembrane transport"/>
    <property type="evidence" value="ECO:0007669"/>
    <property type="project" value="TreeGrafter"/>
</dbReference>
<keyword evidence="8 9" id="KW-0472">Membrane</keyword>
<dbReference type="Proteomes" id="UP000736335">
    <property type="component" value="Unassembled WGS sequence"/>
</dbReference>
<accession>A0A9P6HRM5</accession>
<dbReference type="GO" id="GO:0031966">
    <property type="term" value="C:mitochondrial membrane"/>
    <property type="evidence" value="ECO:0007669"/>
    <property type="project" value="UniProtKB-SubCell"/>
</dbReference>
<evidence type="ECO:0000256" key="9">
    <source>
        <dbReference type="PROSITE-ProRule" id="PRU00282"/>
    </source>
</evidence>
<dbReference type="EMBL" id="WIUZ02000001">
    <property type="protein sequence ID" value="KAF9793220.1"/>
    <property type="molecule type" value="Genomic_DNA"/>
</dbReference>
<organism evidence="11 12">
    <name type="scientific">Thelephora terrestris</name>
    <dbReference type="NCBI Taxonomy" id="56493"/>
    <lineage>
        <taxon>Eukaryota</taxon>
        <taxon>Fungi</taxon>
        <taxon>Dikarya</taxon>
        <taxon>Basidiomycota</taxon>
        <taxon>Agaricomycotina</taxon>
        <taxon>Agaricomycetes</taxon>
        <taxon>Thelephorales</taxon>
        <taxon>Thelephoraceae</taxon>
        <taxon>Thelephora</taxon>
    </lineage>
</organism>
<evidence type="ECO:0000256" key="1">
    <source>
        <dbReference type="ARBA" id="ARBA00004225"/>
    </source>
</evidence>
<reference evidence="11" key="2">
    <citation type="submission" date="2020-11" db="EMBL/GenBank/DDBJ databases">
        <authorList>
            <consortium name="DOE Joint Genome Institute"/>
            <person name="Kuo A."/>
            <person name="Miyauchi S."/>
            <person name="Kiss E."/>
            <person name="Drula E."/>
            <person name="Kohler A."/>
            <person name="Sanchez-Garcia M."/>
            <person name="Andreopoulos B."/>
            <person name="Barry K.W."/>
            <person name="Bonito G."/>
            <person name="Buee M."/>
            <person name="Carver A."/>
            <person name="Chen C."/>
            <person name="Cichocki N."/>
            <person name="Clum A."/>
            <person name="Culley D."/>
            <person name="Crous P.W."/>
            <person name="Fauchery L."/>
            <person name="Girlanda M."/>
            <person name="Hayes R."/>
            <person name="Keri Z."/>
            <person name="Labutti K."/>
            <person name="Lipzen A."/>
            <person name="Lombard V."/>
            <person name="Magnuson J."/>
            <person name="Maillard F."/>
            <person name="Morin E."/>
            <person name="Murat C."/>
            <person name="Nolan M."/>
            <person name="Ohm R."/>
            <person name="Pangilinan J."/>
            <person name="Pereira M."/>
            <person name="Perotto S."/>
            <person name="Peter M."/>
            <person name="Riley R."/>
            <person name="Sitrit Y."/>
            <person name="Stielow B."/>
            <person name="Szollosi G."/>
            <person name="Zifcakova L."/>
            <person name="Stursova M."/>
            <person name="Spatafora J.W."/>
            <person name="Tedersoo L."/>
            <person name="Vaario L.-M."/>
            <person name="Yamada A."/>
            <person name="Yan M."/>
            <person name="Wang P."/>
            <person name="Xu J."/>
            <person name="Bruns T."/>
            <person name="Baldrian P."/>
            <person name="Vilgalys R."/>
            <person name="Henrissat B."/>
            <person name="Grigoriev I.V."/>
            <person name="Hibbett D."/>
            <person name="Nagy L.G."/>
            <person name="Martin F.M."/>
        </authorList>
    </citation>
    <scope>NUCLEOTIDE SEQUENCE</scope>
    <source>
        <strain evidence="11">UH-Tt-Lm1</strain>
    </source>
</reference>
<evidence type="ECO:0000256" key="5">
    <source>
        <dbReference type="ARBA" id="ARBA00022737"/>
    </source>
</evidence>
<evidence type="ECO:0000256" key="3">
    <source>
        <dbReference type="ARBA" id="ARBA00022448"/>
    </source>
</evidence>
<keyword evidence="5" id="KW-0677">Repeat</keyword>
<dbReference type="InterPro" id="IPR018108">
    <property type="entry name" value="MCP_transmembrane"/>
</dbReference>
<protein>
    <submittedName>
        <fullName evidence="11">Mitochondrial carrier</fullName>
    </submittedName>
</protein>
<evidence type="ECO:0000256" key="6">
    <source>
        <dbReference type="ARBA" id="ARBA00022989"/>
    </source>
</evidence>
<dbReference type="InterPro" id="IPR050567">
    <property type="entry name" value="Mitochondrial_Carrier"/>
</dbReference>
<sequence length="301" mass="32480">MGYETAKDLTAGTCGGIAQVLVGQPFDIVKVRMQTSPSGTYSGMLDCAGGILKNEGPLAFYKASRSSGTLTPLLGIGLCVSIQFAGLEYSKRVFSSRNVASGTGDGSLTGSQFFASGVIAGLANSVVSGPVEHIRIRLQTQPDKARLYAGPWDAFKKIYRANGIAGIYKGQVATLCREASGYGVYFWTYEKLMEREMTQKGIRRDQVNPAKTALFGAASGYTLWAVIYPIDMIKSRMQTDGFSPATGQKYKSTWDCVRTIWRAEGIKAFTRGLTPTLIRSPFANGATFLGFEMAMRVLNAA</sequence>
<feature type="repeat" description="Solcar" evidence="9">
    <location>
        <begin position="207"/>
        <end position="297"/>
    </location>
</feature>
<dbReference type="AlphaFoldDB" id="A0A9P6HRM5"/>
<dbReference type="Pfam" id="PF00153">
    <property type="entry name" value="Mito_carr"/>
    <property type="match status" value="3"/>
</dbReference>
<dbReference type="GO" id="GO:0000064">
    <property type="term" value="F:L-ornithine transmembrane transporter activity"/>
    <property type="evidence" value="ECO:0007669"/>
    <property type="project" value="TreeGrafter"/>
</dbReference>
<reference evidence="11" key="1">
    <citation type="journal article" date="2020" name="Nat. Commun.">
        <title>Large-scale genome sequencing of mycorrhizal fungi provides insights into the early evolution of symbiotic traits.</title>
        <authorList>
            <person name="Miyauchi S."/>
            <person name="Kiss E."/>
            <person name="Kuo A."/>
            <person name="Drula E."/>
            <person name="Kohler A."/>
            <person name="Sanchez-Garcia M."/>
            <person name="Morin E."/>
            <person name="Andreopoulos B."/>
            <person name="Barry K.W."/>
            <person name="Bonito G."/>
            <person name="Buee M."/>
            <person name="Carver A."/>
            <person name="Chen C."/>
            <person name="Cichocki N."/>
            <person name="Clum A."/>
            <person name="Culley D."/>
            <person name="Crous P.W."/>
            <person name="Fauchery L."/>
            <person name="Girlanda M."/>
            <person name="Hayes R.D."/>
            <person name="Keri Z."/>
            <person name="LaButti K."/>
            <person name="Lipzen A."/>
            <person name="Lombard V."/>
            <person name="Magnuson J."/>
            <person name="Maillard F."/>
            <person name="Murat C."/>
            <person name="Nolan M."/>
            <person name="Ohm R.A."/>
            <person name="Pangilinan J."/>
            <person name="Pereira M.F."/>
            <person name="Perotto S."/>
            <person name="Peter M."/>
            <person name="Pfister S."/>
            <person name="Riley R."/>
            <person name="Sitrit Y."/>
            <person name="Stielow J.B."/>
            <person name="Szollosi G."/>
            <person name="Zifcakova L."/>
            <person name="Stursova M."/>
            <person name="Spatafora J.W."/>
            <person name="Tedersoo L."/>
            <person name="Vaario L.M."/>
            <person name="Yamada A."/>
            <person name="Yan M."/>
            <person name="Wang P."/>
            <person name="Xu J."/>
            <person name="Bruns T."/>
            <person name="Baldrian P."/>
            <person name="Vilgalys R."/>
            <person name="Dunand C."/>
            <person name="Henrissat B."/>
            <person name="Grigoriev I.V."/>
            <person name="Hibbett D."/>
            <person name="Nagy L.G."/>
            <person name="Martin F.M."/>
        </authorList>
    </citation>
    <scope>NUCLEOTIDE SEQUENCE</scope>
    <source>
        <strain evidence="11">UH-Tt-Lm1</strain>
    </source>
</reference>
<comment type="caution">
    <text evidence="11">The sequence shown here is derived from an EMBL/GenBank/DDBJ whole genome shotgun (WGS) entry which is preliminary data.</text>
</comment>
<evidence type="ECO:0000256" key="7">
    <source>
        <dbReference type="ARBA" id="ARBA00023128"/>
    </source>
</evidence>
<dbReference type="Gene3D" id="1.50.40.10">
    <property type="entry name" value="Mitochondrial carrier domain"/>
    <property type="match status" value="2"/>
</dbReference>
<evidence type="ECO:0000313" key="12">
    <source>
        <dbReference type="Proteomes" id="UP000736335"/>
    </source>
</evidence>
<gene>
    <name evidence="11" type="ORF">BJ322DRAFT_998457</name>
</gene>
<comment type="subcellular location">
    <subcellularLocation>
        <location evidence="1">Mitochondrion membrane</location>
        <topology evidence="1">Multi-pass membrane protein</topology>
    </subcellularLocation>
</comment>
<evidence type="ECO:0000256" key="8">
    <source>
        <dbReference type="ARBA" id="ARBA00023136"/>
    </source>
</evidence>
<dbReference type="OrthoDB" id="409586at2759"/>
<feature type="repeat" description="Solcar" evidence="9">
    <location>
        <begin position="111"/>
        <end position="195"/>
    </location>
</feature>